<dbReference type="GO" id="GO:0030313">
    <property type="term" value="C:cell envelope"/>
    <property type="evidence" value="ECO:0007669"/>
    <property type="project" value="UniProtKB-SubCell"/>
</dbReference>
<organism evidence="3 4">
    <name type="scientific">Yoonia vestfoldensis SKA53</name>
    <dbReference type="NCBI Taxonomy" id="314232"/>
    <lineage>
        <taxon>Bacteria</taxon>
        <taxon>Pseudomonadati</taxon>
        <taxon>Pseudomonadota</taxon>
        <taxon>Alphaproteobacteria</taxon>
        <taxon>Rhodobacterales</taxon>
        <taxon>Paracoccaceae</taxon>
        <taxon>Yoonia</taxon>
    </lineage>
</organism>
<reference evidence="3 4" key="1">
    <citation type="submission" date="2006-01" db="EMBL/GenBank/DDBJ databases">
        <authorList>
            <person name="Hagstrom A."/>
            <person name="Ferriera S."/>
            <person name="Johnson J."/>
            <person name="Kravitz S."/>
            <person name="Halpern A."/>
            <person name="Remington K."/>
            <person name="Beeson K."/>
            <person name="Tran B."/>
            <person name="Rogers Y.-H."/>
            <person name="Friedman R."/>
            <person name="Venter J.C."/>
        </authorList>
    </citation>
    <scope>NUCLEOTIDE SEQUENCE [LARGE SCALE GENOMIC DNA]</scope>
    <source>
        <strain evidence="3 4">SKA53</strain>
    </source>
</reference>
<dbReference type="AlphaFoldDB" id="A3V2W3"/>
<dbReference type="Pfam" id="PF07940">
    <property type="entry name" value="Hepar_II_III_C"/>
    <property type="match status" value="1"/>
</dbReference>
<gene>
    <name evidence="3" type="ORF">SKA53_12693</name>
</gene>
<name>A3V2W3_9RHOB</name>
<dbReference type="InterPro" id="IPR008929">
    <property type="entry name" value="Chondroitin_lyas"/>
</dbReference>
<dbReference type="Proteomes" id="UP000004507">
    <property type="component" value="Unassembled WGS sequence"/>
</dbReference>
<proteinExistence type="predicted"/>
<dbReference type="HOGENOM" id="CLU_025266_0_0_5"/>
<protein>
    <recommendedName>
        <fullName evidence="2">Heparinase II/III-like C-terminal domain-containing protein</fullName>
    </recommendedName>
</protein>
<accession>A3V2W3</accession>
<evidence type="ECO:0000313" key="4">
    <source>
        <dbReference type="Proteomes" id="UP000004507"/>
    </source>
</evidence>
<dbReference type="Gene3D" id="1.50.10.100">
    <property type="entry name" value="Chondroitin AC/alginate lyase"/>
    <property type="match status" value="1"/>
</dbReference>
<sequence length="591" mass="63366">MVRMNWADQPATSGPQSMAEHLTWRGRIAVFVDRRHAKRAGRASVTTHFARAPEPRHMGLADNGQHLVAGAFLFSGLRINAPELAIWDLAPQDLDVIAEIHGCDWLADLAALGDEDARTKAQAWVHDWIARFGAGHGPGWQADITARRLCHWIDHSDFLLRKQDAAAKAAFLQSLARQALFLTRRWQRADDDIGSLARMIHVGLTLHGMAGPVDHMALALGVACKTQVDAKGAIASRNPAELAAVLSHLVDSRDMLTAAGQTVPADVTEAIARIVPVLRALRHADGRLARFHGGGHGAQGQLDAALAAAGVKTPATGPTAMGFARLTGGRSTLIIDAAAPPTGAASRDAHASTLGFELTSGRRPVIVNCGSGARFGDDWRRASRATPSHSTLALEGISSSHLGRLATEWLTEVPRLVRAEISTENGERRLAASHDGYQPSHGLTHARQLQLSADGRSLTGEDLLTTLSPEDEAQFDRMFDQTLRAGVRFAIRFHLHPDVTCTPNADGTLVSLGLKSGEIWVFQHDSVAQLSISPSVYLENGQLKPHAAQQVVLSGSALPYATRVRWSLAKADDTPLAVRDLAFEAPLGAAE</sequence>
<dbReference type="GO" id="GO:0016829">
    <property type="term" value="F:lyase activity"/>
    <property type="evidence" value="ECO:0007669"/>
    <property type="project" value="InterPro"/>
</dbReference>
<comment type="caution">
    <text evidence="3">The sequence shown here is derived from an EMBL/GenBank/DDBJ whole genome shotgun (WGS) entry which is preliminary data.</text>
</comment>
<feature type="domain" description="Heparinase II/III-like C-terminal" evidence="2">
    <location>
        <begin position="320"/>
        <end position="567"/>
    </location>
</feature>
<dbReference type="Gene3D" id="2.70.98.70">
    <property type="match status" value="1"/>
</dbReference>
<dbReference type="eggNOG" id="COG5360">
    <property type="taxonomic scope" value="Bacteria"/>
</dbReference>
<evidence type="ECO:0000313" key="3">
    <source>
        <dbReference type="EMBL" id="EAQ07694.1"/>
    </source>
</evidence>
<keyword evidence="4" id="KW-1185">Reference proteome</keyword>
<evidence type="ECO:0000259" key="2">
    <source>
        <dbReference type="Pfam" id="PF07940"/>
    </source>
</evidence>
<dbReference type="InterPro" id="IPR012480">
    <property type="entry name" value="Hepar_II_III_C"/>
</dbReference>
<dbReference type="STRING" id="314232.SKA53_12693"/>
<dbReference type="OrthoDB" id="9787373at2"/>
<dbReference type="EMBL" id="AAMS01000002">
    <property type="protein sequence ID" value="EAQ07694.1"/>
    <property type="molecule type" value="Genomic_DNA"/>
</dbReference>
<evidence type="ECO:0000256" key="1">
    <source>
        <dbReference type="ARBA" id="ARBA00004196"/>
    </source>
</evidence>
<comment type="subcellular location">
    <subcellularLocation>
        <location evidence="1">Cell envelope</location>
    </subcellularLocation>
</comment>